<evidence type="ECO:0000256" key="5">
    <source>
        <dbReference type="ARBA" id="ARBA00023136"/>
    </source>
</evidence>
<dbReference type="EMBL" id="PDLM01000036">
    <property type="protein sequence ID" value="RDW56655.1"/>
    <property type="molecule type" value="Genomic_DNA"/>
</dbReference>
<feature type="transmembrane region" description="Helical" evidence="6">
    <location>
        <begin position="454"/>
        <end position="477"/>
    </location>
</feature>
<dbReference type="Pfam" id="PF13520">
    <property type="entry name" value="AA_permease_2"/>
    <property type="match status" value="1"/>
</dbReference>
<evidence type="ECO:0000256" key="3">
    <source>
        <dbReference type="ARBA" id="ARBA00022692"/>
    </source>
</evidence>
<feature type="transmembrane region" description="Helical" evidence="6">
    <location>
        <begin position="204"/>
        <end position="224"/>
    </location>
</feature>
<feature type="transmembrane region" description="Helical" evidence="6">
    <location>
        <begin position="407"/>
        <end position="433"/>
    </location>
</feature>
<gene>
    <name evidence="7" type="ORF">BP6252_14068</name>
</gene>
<organism evidence="7 8">
    <name type="scientific">Coleophoma cylindrospora</name>
    <dbReference type="NCBI Taxonomy" id="1849047"/>
    <lineage>
        <taxon>Eukaryota</taxon>
        <taxon>Fungi</taxon>
        <taxon>Dikarya</taxon>
        <taxon>Ascomycota</taxon>
        <taxon>Pezizomycotina</taxon>
        <taxon>Leotiomycetes</taxon>
        <taxon>Helotiales</taxon>
        <taxon>Dermateaceae</taxon>
        <taxon>Coleophoma</taxon>
    </lineage>
</organism>
<dbReference type="PANTHER" id="PTHR45649">
    <property type="entry name" value="AMINO-ACID PERMEASE BAT1"/>
    <property type="match status" value="1"/>
</dbReference>
<dbReference type="Gene3D" id="1.20.1740.10">
    <property type="entry name" value="Amino acid/polyamine transporter I"/>
    <property type="match status" value="1"/>
</dbReference>
<feature type="transmembrane region" description="Helical" evidence="6">
    <location>
        <begin position="80"/>
        <end position="100"/>
    </location>
</feature>
<keyword evidence="3 6" id="KW-0812">Transmembrane</keyword>
<feature type="transmembrane region" description="Helical" evidence="6">
    <location>
        <begin position="322"/>
        <end position="355"/>
    </location>
</feature>
<keyword evidence="8" id="KW-1185">Reference proteome</keyword>
<feature type="transmembrane region" description="Helical" evidence="6">
    <location>
        <begin position="134"/>
        <end position="160"/>
    </location>
</feature>
<feature type="transmembrane region" description="Helical" evidence="6">
    <location>
        <begin position="47"/>
        <end position="74"/>
    </location>
</feature>
<protein>
    <submittedName>
        <fullName evidence="7">Amino acid transporter-1</fullName>
    </submittedName>
</protein>
<dbReference type="OrthoDB" id="3257095at2759"/>
<keyword evidence="4 6" id="KW-1133">Transmembrane helix</keyword>
<dbReference type="InterPro" id="IPR002293">
    <property type="entry name" value="AA/rel_permease1"/>
</dbReference>
<dbReference type="PIRSF" id="PIRSF006060">
    <property type="entry name" value="AA_transporter"/>
    <property type="match status" value="1"/>
</dbReference>
<keyword evidence="2" id="KW-0813">Transport</keyword>
<reference evidence="7 8" key="1">
    <citation type="journal article" date="2018" name="IMA Fungus">
        <title>IMA Genome-F 9: Draft genome sequence of Annulohypoxylon stygium, Aspergillus mulundensis, Berkeleyomyces basicola (syn. Thielaviopsis basicola), Ceratocystis smalleyi, two Cercospora beticola strains, Coleophoma cylindrospora, Fusarium fracticaudum, Phialophora cf. hyalina, and Morchella septimelata.</title>
        <authorList>
            <person name="Wingfield B.D."/>
            <person name="Bills G.F."/>
            <person name="Dong Y."/>
            <person name="Huang W."/>
            <person name="Nel W.J."/>
            <person name="Swalarsk-Parry B.S."/>
            <person name="Vaghefi N."/>
            <person name="Wilken P.M."/>
            <person name="An Z."/>
            <person name="de Beer Z.W."/>
            <person name="De Vos L."/>
            <person name="Chen L."/>
            <person name="Duong T.A."/>
            <person name="Gao Y."/>
            <person name="Hammerbacher A."/>
            <person name="Kikkert J.R."/>
            <person name="Li Y."/>
            <person name="Li H."/>
            <person name="Li K."/>
            <person name="Li Q."/>
            <person name="Liu X."/>
            <person name="Ma X."/>
            <person name="Naidoo K."/>
            <person name="Pethybridge S.J."/>
            <person name="Sun J."/>
            <person name="Steenkamp E.T."/>
            <person name="van der Nest M.A."/>
            <person name="van Wyk S."/>
            <person name="Wingfield M.J."/>
            <person name="Xiong C."/>
            <person name="Yue Q."/>
            <person name="Zhang X."/>
        </authorList>
    </citation>
    <scope>NUCLEOTIDE SEQUENCE [LARGE SCALE GENOMIC DNA]</scope>
    <source>
        <strain evidence="7 8">BP6252</strain>
    </source>
</reference>
<accession>A0A3D8Q468</accession>
<feature type="transmembrane region" description="Helical" evidence="6">
    <location>
        <begin position="277"/>
        <end position="302"/>
    </location>
</feature>
<evidence type="ECO:0000256" key="4">
    <source>
        <dbReference type="ARBA" id="ARBA00022989"/>
    </source>
</evidence>
<sequence length="527" mass="57276">MGSKAMEMKSYVADVAAGGSGNNKPCSNRDDEEMAFYGKQQQLKRNFGFLSIAGFVGSLLCTWEGLFTTFLYGLQNGGPAGLVYGFLFCWAGTLSVAASMGELASIMPLSGGQYHWVAILAPPRYAKFLSYSTGWVTVIGWQAAQASIAFLAASVIQGIIVLNNDTYIPTRWQGTLLLYAVLVFILFINTYLARWLPKIEGLVLCLHIVGFFAILIPLVYLAPHSSPRDVFATFVNGGGWSSDGVSFFIGLVTSVFSFIGADSACHMAEEIKNASTIIPWVMIYTILLNGILGLALLIALLFCMGNMDNALTSATGFPFIEIFAQGVGSTAGATIMTCIILVLLIAAATGIMATASRMLWSFSRDNGVPGSEYIRRVNQTTALPLYAILVSSMITLLLALINIGSTAAFNAIMSVTVAAFFSSYLIPISLILFKRLRKDPIKDNIRWGPWCMGPIFGPLVNAFALVYTVITLLFSFFPATVVVSPVTMNWSSVIFGGTVIFSILFYVFWGRHSYKWPIVAMPNQRKN</sequence>
<dbReference type="Proteomes" id="UP000256645">
    <property type="component" value="Unassembled WGS sequence"/>
</dbReference>
<proteinExistence type="predicted"/>
<name>A0A3D8Q468_9HELO</name>
<comment type="subcellular location">
    <subcellularLocation>
        <location evidence="1">Membrane</location>
        <topology evidence="1">Multi-pass membrane protein</topology>
    </subcellularLocation>
</comment>
<feature type="transmembrane region" description="Helical" evidence="6">
    <location>
        <begin position="383"/>
        <end position="401"/>
    </location>
</feature>
<feature type="transmembrane region" description="Helical" evidence="6">
    <location>
        <begin position="489"/>
        <end position="509"/>
    </location>
</feature>
<evidence type="ECO:0000256" key="2">
    <source>
        <dbReference type="ARBA" id="ARBA00022448"/>
    </source>
</evidence>
<comment type="caution">
    <text evidence="7">The sequence shown here is derived from an EMBL/GenBank/DDBJ whole genome shotgun (WGS) entry which is preliminary data.</text>
</comment>
<feature type="transmembrane region" description="Helical" evidence="6">
    <location>
        <begin position="244"/>
        <end position="265"/>
    </location>
</feature>
<dbReference type="GO" id="GO:0016020">
    <property type="term" value="C:membrane"/>
    <property type="evidence" value="ECO:0007669"/>
    <property type="project" value="UniProtKB-SubCell"/>
</dbReference>
<dbReference type="PANTHER" id="PTHR45649:SF1">
    <property type="entry name" value="TRANSPORTER, PUTATIVE (EUROFUNG)-RELATED"/>
    <property type="match status" value="1"/>
</dbReference>
<evidence type="ECO:0000313" key="7">
    <source>
        <dbReference type="EMBL" id="RDW56655.1"/>
    </source>
</evidence>
<dbReference type="GO" id="GO:0022857">
    <property type="term" value="F:transmembrane transporter activity"/>
    <property type="evidence" value="ECO:0007669"/>
    <property type="project" value="InterPro"/>
</dbReference>
<dbReference type="STRING" id="1849047.A0A3D8Q468"/>
<evidence type="ECO:0000313" key="8">
    <source>
        <dbReference type="Proteomes" id="UP000256645"/>
    </source>
</evidence>
<keyword evidence="5 6" id="KW-0472">Membrane</keyword>
<dbReference type="AlphaFoldDB" id="A0A3D8Q468"/>
<evidence type="ECO:0000256" key="6">
    <source>
        <dbReference type="SAM" id="Phobius"/>
    </source>
</evidence>
<feature type="transmembrane region" description="Helical" evidence="6">
    <location>
        <begin position="172"/>
        <end position="192"/>
    </location>
</feature>
<evidence type="ECO:0000256" key="1">
    <source>
        <dbReference type="ARBA" id="ARBA00004141"/>
    </source>
</evidence>